<dbReference type="Gene3D" id="6.10.250.3370">
    <property type="match status" value="1"/>
</dbReference>
<dbReference type="Gene3D" id="1.10.510.40">
    <property type="match status" value="1"/>
</dbReference>
<evidence type="ECO:0000256" key="1">
    <source>
        <dbReference type="ARBA" id="ARBA00004924"/>
    </source>
</evidence>
<feature type="domain" description="Aerobactin siderophore biosynthesis IucA/IucC-like C-terminal" evidence="3">
    <location>
        <begin position="433"/>
        <end position="602"/>
    </location>
</feature>
<keyword evidence="5" id="KW-1185">Reference proteome</keyword>
<dbReference type="PANTHER" id="PTHR34384">
    <property type="entry name" value="L-2,3-DIAMINOPROPANOATE--CITRATE LIGASE"/>
    <property type="match status" value="1"/>
</dbReference>
<accession>M1ZBT8</accession>
<dbReference type="GO" id="GO:0016881">
    <property type="term" value="F:acid-amino acid ligase activity"/>
    <property type="evidence" value="ECO:0007669"/>
    <property type="project" value="UniProtKB-ARBA"/>
</dbReference>
<evidence type="ECO:0000259" key="3">
    <source>
        <dbReference type="Pfam" id="PF06276"/>
    </source>
</evidence>
<evidence type="ECO:0000313" key="4">
    <source>
        <dbReference type="EMBL" id="CCQ90684.1"/>
    </source>
</evidence>
<protein>
    <submittedName>
        <fullName evidence="4">Putative IucC family siderophore biosynthesis protein SbnF</fullName>
    </submittedName>
</protein>
<proteinExistence type="predicted"/>
<dbReference type="Gene3D" id="3.30.310.280">
    <property type="match status" value="1"/>
</dbReference>
<dbReference type="HOGENOM" id="CLU_018524_0_1_0"/>
<sequence length="628" mass="72629">MTMTQPFVLPDDSVLHAARPCHELEQALRSESFIQVHRRVLRQLIETLIYEDVIQPRRKEVDGSVHFQLDGCDAEGHALHYRFSGRRRVSFDRIRLDAAPVMRYARDAVSEVDSLAGFMMEIDFPVDVEPERLMQFTHELERTLFNDSLAQHARRHRPTALRALEFDAVESLLADGHPYHPCYKSRIGFDALDNFAFGHEFGSFLQPLWLAARHDRLRVKGFEGADFSAFIAEELGETVVERFYERIEQQGVRPDDYYFLPVHPWQWREQVVHTLFQDIRRKDILVLGQAEDRYRAQQSIRTLANDSRPDRCYLKLSMGILNTSTSRILAPHTVQNAPAISAWLQSLLEQDDFLREELRPVFLAEVHGAVYLPAGPEVARQKAYGMLACIWRESLHPHLNVEEAAVPFNALTHIDDDGKPFIEPWVQAHGLLAWLRCLLEASVLPVLHILYAHGIALESHAQNMMLIHRQGMPARVALKDFHDGIRFVRECLSDPENRPELLATPEEHARVNRNSYIVTDDPVELRDFVHDAFLFINMSELALLLSEHFNFDEDAFWTLLAEVLCEYQDRFPTLQSRFSLFDFFAPEVRVEQLTLRRLLPDTEVRMHRVANPLAGKKRGDRARSRPAC</sequence>
<dbReference type="GO" id="GO:0019290">
    <property type="term" value="P:siderophore biosynthetic process"/>
    <property type="evidence" value="ECO:0007669"/>
    <property type="project" value="InterPro"/>
</dbReference>
<reference evidence="4 5" key="1">
    <citation type="journal article" date="2013" name="Front. Microbiol.">
        <title>The genome of Nitrospina gracilis illuminates the metabolism and evolution of the major marine nitrite oxidizer.</title>
        <authorList>
            <person name="Luecker S."/>
            <person name="Nowka B."/>
            <person name="Rattei T."/>
            <person name="Spieck E."/>
            <person name="and Daims H."/>
        </authorList>
    </citation>
    <scope>NUCLEOTIDE SEQUENCE [LARGE SCALE GENOMIC DNA]</scope>
    <source>
        <strain evidence="4 5">3/211</strain>
    </source>
</reference>
<organism evidence="4 5">
    <name type="scientific">Nitrospina gracilis (strain 3/211)</name>
    <dbReference type="NCBI Taxonomy" id="1266370"/>
    <lineage>
        <taxon>Bacteria</taxon>
        <taxon>Pseudomonadati</taxon>
        <taxon>Nitrospinota/Tectimicrobiota group</taxon>
        <taxon>Nitrospinota</taxon>
        <taxon>Nitrospinia</taxon>
        <taxon>Nitrospinales</taxon>
        <taxon>Nitrospinaceae</taxon>
        <taxon>Nitrospina</taxon>
    </lineage>
</organism>
<dbReference type="Proteomes" id="UP000011704">
    <property type="component" value="Unassembled WGS sequence"/>
</dbReference>
<feature type="domain" description="Aerobactin siderophore biosynthesis IucA/IucC N-terminal" evidence="2">
    <location>
        <begin position="166"/>
        <end position="413"/>
    </location>
</feature>
<comment type="pathway">
    <text evidence="1">Siderophore biosynthesis.</text>
</comment>
<gene>
    <name evidence="4" type="ORF">NITGR_360022</name>
</gene>
<dbReference type="InterPro" id="IPR037455">
    <property type="entry name" value="LucA/IucC-like"/>
</dbReference>
<dbReference type="STRING" id="1266370.NITGR_360022"/>
<dbReference type="Pfam" id="PF04183">
    <property type="entry name" value="IucA_IucC"/>
    <property type="match status" value="1"/>
</dbReference>
<dbReference type="InterPro" id="IPR007310">
    <property type="entry name" value="Aerobactin_biosyn_IucA/IucC_N"/>
</dbReference>
<dbReference type="InterPro" id="IPR022770">
    <property type="entry name" value="IucA/IucC-like_C"/>
</dbReference>
<evidence type="ECO:0000259" key="2">
    <source>
        <dbReference type="Pfam" id="PF04183"/>
    </source>
</evidence>
<dbReference type="Pfam" id="PF06276">
    <property type="entry name" value="FhuF"/>
    <property type="match status" value="1"/>
</dbReference>
<comment type="caution">
    <text evidence="4">The sequence shown here is derived from an EMBL/GenBank/DDBJ whole genome shotgun (WGS) entry which is preliminary data.</text>
</comment>
<dbReference type="InParanoid" id="M1ZBT8"/>
<name>M1ZBT8_NITG3</name>
<dbReference type="AlphaFoldDB" id="M1ZBT8"/>
<evidence type="ECO:0000313" key="5">
    <source>
        <dbReference type="Proteomes" id="UP000011704"/>
    </source>
</evidence>
<dbReference type="PANTHER" id="PTHR34384:SF6">
    <property type="entry name" value="STAPHYLOFERRIN B SYNTHASE"/>
    <property type="match status" value="1"/>
</dbReference>
<dbReference type="EMBL" id="CAQJ01000040">
    <property type="protein sequence ID" value="CCQ90684.1"/>
    <property type="molecule type" value="Genomic_DNA"/>
</dbReference>